<dbReference type="Pfam" id="PF07980">
    <property type="entry name" value="SusD_RagB"/>
    <property type="match status" value="1"/>
</dbReference>
<name>A0A412INV0_9BACE</name>
<evidence type="ECO:0000256" key="4">
    <source>
        <dbReference type="ARBA" id="ARBA00023136"/>
    </source>
</evidence>
<dbReference type="InterPro" id="IPR033985">
    <property type="entry name" value="SusD-like_N"/>
</dbReference>
<comment type="similarity">
    <text evidence="2">Belongs to the SusD family.</text>
</comment>
<dbReference type="Gene3D" id="1.25.40.390">
    <property type="match status" value="1"/>
</dbReference>
<evidence type="ECO:0000256" key="5">
    <source>
        <dbReference type="ARBA" id="ARBA00023237"/>
    </source>
</evidence>
<dbReference type="SUPFAM" id="SSF48452">
    <property type="entry name" value="TPR-like"/>
    <property type="match status" value="1"/>
</dbReference>
<feature type="domain" description="SusD-like N-terminal" evidence="7">
    <location>
        <begin position="23"/>
        <end position="216"/>
    </location>
</feature>
<evidence type="ECO:0000259" key="6">
    <source>
        <dbReference type="Pfam" id="PF07980"/>
    </source>
</evidence>
<accession>A0A412INV0</accession>
<keyword evidence="3" id="KW-0732">Signal</keyword>
<dbReference type="InterPro" id="IPR012944">
    <property type="entry name" value="SusD_RagB_dom"/>
</dbReference>
<comment type="subcellular location">
    <subcellularLocation>
        <location evidence="1">Cell outer membrane</location>
    </subcellularLocation>
</comment>
<gene>
    <name evidence="8" type="ORF">DWX97_00595</name>
</gene>
<sequence length="644" mass="71568">MKTYKMLLSLIMGGMLTTSCISDFLDLDPLDSQTEAIYFKTLADFQYVANDLHTNVWAWNGNDTYGLNFDYGTDLILNGADNVSGTNSAPTSDKYWDKAYEWLRKVNILISKGENYSNQEEIAAPVGQAYFFRAWHHFFLLKRYGGVPIANQVTTISTDDPVVWGPRASRYEVVKQILDDLDIAISKLARTTVASTGNDGHVTLEAAKALKARVCLFEGTWDKYVGTKTDGDGNKNGAGISKPADYPSVEEFLTMAKNLSKDIIDSQTFELWKGVENVSSISSVKNPDMYAHCSYYYLFNLEGTDSNPAGLDKSSNKESIFRSVYDAVNRKSNTNLTHTAPAGMTRKLMDMYLCTDGLPVHLSPNFKGYTVMNAELENRDYRLTACVRPAMSYNWGWGKYNTGAQYDVDIYSLAAAQYQSVPNLRNAGPGTGGRKYCSELNSLGDAGHEAMDYMHIRYSEILLIYAEAVCELGGGNISDADLDYSINKVRERAGVAPLNAALIAKANSLGGQLDFLGEIRRERALELYGEGSRLNDLCRWGIAEAELAGENRCGAYLEYEGTDSYLKTLINPIDNKPVYEPSGYVGKINEKEIRYSYAGLTSTKPGAIIVEQAANRKFTLKNYLLPIPTDQIKLNPQILQNPQW</sequence>
<dbReference type="AlphaFoldDB" id="A0A412INV0"/>
<evidence type="ECO:0000256" key="3">
    <source>
        <dbReference type="ARBA" id="ARBA00022729"/>
    </source>
</evidence>
<evidence type="ECO:0000313" key="8">
    <source>
        <dbReference type="EMBL" id="RGS39816.1"/>
    </source>
</evidence>
<protein>
    <submittedName>
        <fullName evidence="8">RagB/SusD family nutrient uptake outer membrane protein</fullName>
    </submittedName>
</protein>
<comment type="caution">
    <text evidence="8">The sequence shown here is derived from an EMBL/GenBank/DDBJ whole genome shotgun (WGS) entry which is preliminary data.</text>
</comment>
<feature type="domain" description="RagB/SusD" evidence="6">
    <location>
        <begin position="332"/>
        <end position="644"/>
    </location>
</feature>
<evidence type="ECO:0000256" key="1">
    <source>
        <dbReference type="ARBA" id="ARBA00004442"/>
    </source>
</evidence>
<reference evidence="8 9" key="1">
    <citation type="submission" date="2018-08" db="EMBL/GenBank/DDBJ databases">
        <title>A genome reference for cultivated species of the human gut microbiota.</title>
        <authorList>
            <person name="Zou Y."/>
            <person name="Xue W."/>
            <person name="Luo G."/>
        </authorList>
    </citation>
    <scope>NUCLEOTIDE SEQUENCE [LARGE SCALE GENOMIC DNA]</scope>
    <source>
        <strain evidence="8 9">AF22-3AC</strain>
    </source>
</reference>
<keyword evidence="5" id="KW-0998">Cell outer membrane</keyword>
<evidence type="ECO:0000259" key="7">
    <source>
        <dbReference type="Pfam" id="PF14322"/>
    </source>
</evidence>
<organism evidence="8 9">
    <name type="scientific">Bacteroides cellulosilyticus</name>
    <dbReference type="NCBI Taxonomy" id="246787"/>
    <lineage>
        <taxon>Bacteria</taxon>
        <taxon>Pseudomonadati</taxon>
        <taxon>Bacteroidota</taxon>
        <taxon>Bacteroidia</taxon>
        <taxon>Bacteroidales</taxon>
        <taxon>Bacteroidaceae</taxon>
        <taxon>Bacteroides</taxon>
    </lineage>
</organism>
<dbReference type="Proteomes" id="UP000283341">
    <property type="component" value="Unassembled WGS sequence"/>
</dbReference>
<keyword evidence="4" id="KW-0472">Membrane</keyword>
<dbReference type="Pfam" id="PF14322">
    <property type="entry name" value="SusD-like_3"/>
    <property type="match status" value="1"/>
</dbReference>
<dbReference type="InterPro" id="IPR011990">
    <property type="entry name" value="TPR-like_helical_dom_sf"/>
</dbReference>
<evidence type="ECO:0000313" key="9">
    <source>
        <dbReference type="Proteomes" id="UP000283341"/>
    </source>
</evidence>
<dbReference type="RefSeq" id="WP_118401513.1">
    <property type="nucleotide sequence ID" value="NZ_JADNFX010000055.1"/>
</dbReference>
<dbReference type="PROSITE" id="PS51257">
    <property type="entry name" value="PROKAR_LIPOPROTEIN"/>
    <property type="match status" value="1"/>
</dbReference>
<evidence type="ECO:0000256" key="2">
    <source>
        <dbReference type="ARBA" id="ARBA00006275"/>
    </source>
</evidence>
<dbReference type="GO" id="GO:0009279">
    <property type="term" value="C:cell outer membrane"/>
    <property type="evidence" value="ECO:0007669"/>
    <property type="project" value="UniProtKB-SubCell"/>
</dbReference>
<dbReference type="EMBL" id="QRVJ01000001">
    <property type="protein sequence ID" value="RGS39816.1"/>
    <property type="molecule type" value="Genomic_DNA"/>
</dbReference>
<proteinExistence type="inferred from homology"/>